<reference evidence="1 2" key="1">
    <citation type="submission" date="2018-03" db="EMBL/GenBank/DDBJ databases">
        <title>Rhodobacter veldkampii.</title>
        <authorList>
            <person name="Meyer T.E."/>
            <person name="Miller S."/>
            <person name="Lodha T."/>
            <person name="Gandham S."/>
            <person name="Chintalapati S."/>
            <person name="Chintalapati V.R."/>
        </authorList>
    </citation>
    <scope>NUCLEOTIDE SEQUENCE [LARGE SCALE GENOMIC DNA]</scope>
    <source>
        <strain evidence="1 2">DSM 11550</strain>
    </source>
</reference>
<protein>
    <submittedName>
        <fullName evidence="1">Uncharacterized protein</fullName>
    </submittedName>
</protein>
<dbReference type="SUPFAM" id="SSF51161">
    <property type="entry name" value="Trimeric LpxA-like enzymes"/>
    <property type="match status" value="1"/>
</dbReference>
<accession>A0A2T4JHI0</accession>
<evidence type="ECO:0000313" key="1">
    <source>
        <dbReference type="EMBL" id="PTE17374.1"/>
    </source>
</evidence>
<proteinExistence type="predicted"/>
<name>A0A2T4JHI0_9RHOB</name>
<sequence>MTIGHDVPIAHGLKILAGATVGTGAGIVAALKWRFAPHQAETLQQIAWWEEPWRAEGGLAGHESLGY</sequence>
<dbReference type="Proteomes" id="UP000241899">
    <property type="component" value="Unassembled WGS sequence"/>
</dbReference>
<dbReference type="AlphaFoldDB" id="A0A2T4JHI0"/>
<comment type="caution">
    <text evidence="1">The sequence shown here is derived from an EMBL/GenBank/DDBJ whole genome shotgun (WGS) entry which is preliminary data.</text>
</comment>
<dbReference type="InterPro" id="IPR011004">
    <property type="entry name" value="Trimer_LpxA-like_sf"/>
</dbReference>
<dbReference type="RefSeq" id="WP_107325152.1">
    <property type="nucleotide sequence ID" value="NZ_NHSP01000050.1"/>
</dbReference>
<keyword evidence="2" id="KW-1185">Reference proteome</keyword>
<evidence type="ECO:0000313" key="2">
    <source>
        <dbReference type="Proteomes" id="UP000241899"/>
    </source>
</evidence>
<dbReference type="EMBL" id="PZKF01000019">
    <property type="protein sequence ID" value="PTE17374.1"/>
    <property type="molecule type" value="Genomic_DNA"/>
</dbReference>
<organism evidence="1 2">
    <name type="scientific">Phaeovulum veldkampii DSM 11550</name>
    <dbReference type="NCBI Taxonomy" id="1185920"/>
    <lineage>
        <taxon>Bacteria</taxon>
        <taxon>Pseudomonadati</taxon>
        <taxon>Pseudomonadota</taxon>
        <taxon>Alphaproteobacteria</taxon>
        <taxon>Rhodobacterales</taxon>
        <taxon>Paracoccaceae</taxon>
        <taxon>Phaeovulum</taxon>
    </lineage>
</organism>
<gene>
    <name evidence="1" type="ORF">C5F46_09670</name>
</gene>